<dbReference type="RefSeq" id="WP_379144254.1">
    <property type="nucleotide sequence ID" value="NZ_JBHUEN010000043.1"/>
</dbReference>
<dbReference type="Proteomes" id="UP001597213">
    <property type="component" value="Unassembled WGS sequence"/>
</dbReference>
<proteinExistence type="predicted"/>
<protein>
    <submittedName>
        <fullName evidence="1">DUF899 family protein</fullName>
    </submittedName>
</protein>
<comment type="caution">
    <text evidence="1">The sequence shown here is derived from an EMBL/GenBank/DDBJ whole genome shotgun (WGS) entry which is preliminary data.</text>
</comment>
<gene>
    <name evidence="1" type="ORF">ACFSCT_15685</name>
</gene>
<dbReference type="EMBL" id="JBHUEN010000043">
    <property type="protein sequence ID" value="MFD1883161.1"/>
    <property type="molecule type" value="Genomic_DNA"/>
</dbReference>
<keyword evidence="2" id="KW-1185">Reference proteome</keyword>
<dbReference type="SUPFAM" id="SSF52833">
    <property type="entry name" value="Thioredoxin-like"/>
    <property type="match status" value="1"/>
</dbReference>
<reference evidence="2" key="1">
    <citation type="journal article" date="2019" name="Int. J. Syst. Evol. Microbiol.">
        <title>The Global Catalogue of Microorganisms (GCM) 10K type strain sequencing project: providing services to taxonomists for standard genome sequencing and annotation.</title>
        <authorList>
            <consortium name="The Broad Institute Genomics Platform"/>
            <consortium name="The Broad Institute Genome Sequencing Center for Infectious Disease"/>
            <person name="Wu L."/>
            <person name="Ma J."/>
        </authorList>
    </citation>
    <scope>NUCLEOTIDE SEQUENCE [LARGE SCALE GENOMIC DNA]</scope>
    <source>
        <strain evidence="2">CCUG 56029</strain>
    </source>
</reference>
<organism evidence="1 2">
    <name type="scientific">Paracoccus pacificus</name>
    <dbReference type="NCBI Taxonomy" id="1463598"/>
    <lineage>
        <taxon>Bacteria</taxon>
        <taxon>Pseudomonadati</taxon>
        <taxon>Pseudomonadota</taxon>
        <taxon>Alphaproteobacteria</taxon>
        <taxon>Rhodobacterales</taxon>
        <taxon>Paracoccaceae</taxon>
        <taxon>Paracoccus</taxon>
    </lineage>
</organism>
<sequence length="234" mass="26295">MDENALKPATELAELRTRGLPGETPDYTKARKALLAQEIELRRLATRVAEQRQALPEGPLVEKNYRFIDETGTERGLIDLFGDHDTLITYFWMFGPERERPCPMCTNWIGGVNGNANDIRQRAAYKVLSRSPVARMQAFAAERGWKDTEFVQTVGDDYIADLAGLDGTSGYDVPALAVYRRDGDEVRYFYVGEMPAGAADPGQDPRTLDIAPLWNILDLTPEGRGTDWYPKLSY</sequence>
<evidence type="ECO:0000313" key="2">
    <source>
        <dbReference type="Proteomes" id="UP001597213"/>
    </source>
</evidence>
<dbReference type="Pfam" id="PF05988">
    <property type="entry name" value="DUF899"/>
    <property type="match status" value="1"/>
</dbReference>
<evidence type="ECO:0000313" key="1">
    <source>
        <dbReference type="EMBL" id="MFD1883161.1"/>
    </source>
</evidence>
<dbReference type="InterPro" id="IPR010296">
    <property type="entry name" value="DUF899_thioredox"/>
</dbReference>
<accession>A0ABW4RAB5</accession>
<dbReference type="InterPro" id="IPR036249">
    <property type="entry name" value="Thioredoxin-like_sf"/>
</dbReference>
<name>A0ABW4RAB5_9RHOB</name>